<evidence type="ECO:0000256" key="1">
    <source>
        <dbReference type="ARBA" id="ARBA00000077"/>
    </source>
</evidence>
<comment type="cofactor">
    <cofactor evidence="2">
        <name>Mg(2+)</name>
        <dbReference type="ChEBI" id="CHEBI:18420"/>
    </cofactor>
</comment>
<comment type="subcellular location">
    <subcellularLocation>
        <location evidence="4">Cytoplasm</location>
    </subcellularLocation>
</comment>
<dbReference type="PANTHER" id="PTHR10954:SF18">
    <property type="entry name" value="RIBONUCLEASE HII"/>
    <property type="match status" value="1"/>
</dbReference>
<evidence type="ECO:0000256" key="8">
    <source>
        <dbReference type="ARBA" id="ARBA00022723"/>
    </source>
</evidence>
<evidence type="ECO:0000256" key="3">
    <source>
        <dbReference type="ARBA" id="ARBA00004065"/>
    </source>
</evidence>
<evidence type="ECO:0000256" key="13">
    <source>
        <dbReference type="RuleBase" id="RU003515"/>
    </source>
</evidence>
<evidence type="ECO:0000256" key="7">
    <source>
        <dbReference type="ARBA" id="ARBA00022722"/>
    </source>
</evidence>
<dbReference type="AlphaFoldDB" id="A0A1G2JML8"/>
<dbReference type="GO" id="GO:0032299">
    <property type="term" value="C:ribonuclease H2 complex"/>
    <property type="evidence" value="ECO:0007669"/>
    <property type="project" value="TreeGrafter"/>
</dbReference>
<evidence type="ECO:0000313" key="15">
    <source>
        <dbReference type="EMBL" id="OGZ88312.1"/>
    </source>
</evidence>
<dbReference type="PANTHER" id="PTHR10954">
    <property type="entry name" value="RIBONUCLEASE H2 SUBUNIT A"/>
    <property type="match status" value="1"/>
</dbReference>
<dbReference type="CDD" id="cd07182">
    <property type="entry name" value="RNase_HII_bacteria_HII_like"/>
    <property type="match status" value="1"/>
</dbReference>
<keyword evidence="9 12" id="KW-0255">Endonuclease</keyword>
<feature type="domain" description="RNase H type-2" evidence="14">
    <location>
        <begin position="18"/>
        <end position="263"/>
    </location>
</feature>
<comment type="cofactor">
    <cofactor evidence="12">
        <name>Mn(2+)</name>
        <dbReference type="ChEBI" id="CHEBI:29035"/>
    </cofactor>
    <cofactor evidence="12">
        <name>Mg(2+)</name>
        <dbReference type="ChEBI" id="CHEBI:18420"/>
    </cofactor>
    <text evidence="12">Manganese or magnesium. Binds 1 divalent metal ion per monomer in the absence of substrate. May bind a second metal ion after substrate binding.</text>
</comment>
<dbReference type="GO" id="GO:0004523">
    <property type="term" value="F:RNA-DNA hybrid ribonuclease activity"/>
    <property type="evidence" value="ECO:0007669"/>
    <property type="project" value="UniProtKB-UniRule"/>
</dbReference>
<sequence length="263" mass="29945">MEYPNFKEENKLYKKGYDIVIGVDEVGRGPLAGPVVACAVCVLLNGNLSLRGGLQTDEAIQSEGANSRLPRSPFGLARNDGFFSFDFSVIKDSKQLSEKQREEIYERAKICKDIEYGLGIVSEKIIDKINILQATKLAMQKAVKNLYKKMIKQVSHKSSDRHICAIVLVDGNMEFDENWFGKDKFGEIKYKSIVKGDQKVFSIALASIIAKVHRDRLMKKYAKKYLQYGFELHKGYGTKLHYENLVKHGACKLHRKTFLRNIQ</sequence>
<evidence type="ECO:0000256" key="10">
    <source>
        <dbReference type="ARBA" id="ARBA00022801"/>
    </source>
</evidence>
<evidence type="ECO:0000256" key="2">
    <source>
        <dbReference type="ARBA" id="ARBA00001946"/>
    </source>
</evidence>
<keyword evidence="6" id="KW-0963">Cytoplasm</keyword>
<proteinExistence type="inferred from homology"/>
<dbReference type="Gene3D" id="3.30.420.10">
    <property type="entry name" value="Ribonuclease H-like superfamily/Ribonuclease H"/>
    <property type="match status" value="1"/>
</dbReference>
<dbReference type="GO" id="GO:0005737">
    <property type="term" value="C:cytoplasm"/>
    <property type="evidence" value="ECO:0007669"/>
    <property type="project" value="UniProtKB-SubCell"/>
</dbReference>
<dbReference type="InterPro" id="IPR012337">
    <property type="entry name" value="RNaseH-like_sf"/>
</dbReference>
<evidence type="ECO:0000313" key="16">
    <source>
        <dbReference type="Proteomes" id="UP000178935"/>
    </source>
</evidence>
<comment type="catalytic activity">
    <reaction evidence="1 12 13">
        <text>Endonucleolytic cleavage to 5'-phosphomonoester.</text>
        <dbReference type="EC" id="3.1.26.4"/>
    </reaction>
</comment>
<keyword evidence="10 12" id="KW-0378">Hydrolase</keyword>
<evidence type="ECO:0000256" key="5">
    <source>
        <dbReference type="ARBA" id="ARBA00007383"/>
    </source>
</evidence>
<evidence type="ECO:0000256" key="9">
    <source>
        <dbReference type="ARBA" id="ARBA00022759"/>
    </source>
</evidence>
<comment type="caution">
    <text evidence="15">The sequence shown here is derived from an EMBL/GenBank/DDBJ whole genome shotgun (WGS) entry which is preliminary data.</text>
</comment>
<dbReference type="InterPro" id="IPR001352">
    <property type="entry name" value="RNase_HII/HIII"/>
</dbReference>
<dbReference type="InterPro" id="IPR022898">
    <property type="entry name" value="RNase_HII"/>
</dbReference>
<dbReference type="GO" id="GO:0043137">
    <property type="term" value="P:DNA replication, removal of RNA primer"/>
    <property type="evidence" value="ECO:0007669"/>
    <property type="project" value="TreeGrafter"/>
</dbReference>
<reference evidence="15 16" key="1">
    <citation type="journal article" date="2016" name="Nat. Commun.">
        <title>Thousands of microbial genomes shed light on interconnected biogeochemical processes in an aquifer system.</title>
        <authorList>
            <person name="Anantharaman K."/>
            <person name="Brown C.T."/>
            <person name="Hug L.A."/>
            <person name="Sharon I."/>
            <person name="Castelle C.J."/>
            <person name="Probst A.J."/>
            <person name="Thomas B.C."/>
            <person name="Singh A."/>
            <person name="Wilkins M.J."/>
            <person name="Karaoz U."/>
            <person name="Brodie E.L."/>
            <person name="Williams K.H."/>
            <person name="Hubbard S.S."/>
            <person name="Banfield J.F."/>
        </authorList>
    </citation>
    <scope>NUCLEOTIDE SEQUENCE [LARGE SCALE GENOMIC DNA]</scope>
</reference>
<comment type="function">
    <text evidence="3 13">Endonuclease that specifically degrades the RNA of RNA-DNA hybrids.</text>
</comment>
<dbReference type="EMBL" id="MHPU01000026">
    <property type="protein sequence ID" value="OGZ88312.1"/>
    <property type="molecule type" value="Genomic_DNA"/>
</dbReference>
<feature type="binding site" evidence="12">
    <location>
        <position position="25"/>
    </location>
    <ligand>
        <name>a divalent metal cation</name>
        <dbReference type="ChEBI" id="CHEBI:60240"/>
    </ligand>
</feature>
<dbReference type="Pfam" id="PF01351">
    <property type="entry name" value="RNase_HII"/>
    <property type="match status" value="1"/>
</dbReference>
<keyword evidence="8 12" id="KW-0479">Metal-binding</keyword>
<dbReference type="GO" id="GO:0046872">
    <property type="term" value="F:metal ion binding"/>
    <property type="evidence" value="ECO:0007669"/>
    <property type="project" value="UniProtKB-KW"/>
</dbReference>
<dbReference type="EC" id="3.1.26.4" evidence="13"/>
<dbReference type="PROSITE" id="PS51975">
    <property type="entry name" value="RNASE_H_2"/>
    <property type="match status" value="1"/>
</dbReference>
<evidence type="ECO:0000256" key="12">
    <source>
        <dbReference type="PROSITE-ProRule" id="PRU01319"/>
    </source>
</evidence>
<dbReference type="InterPro" id="IPR024567">
    <property type="entry name" value="RNase_HII/HIII_dom"/>
</dbReference>
<feature type="binding site" evidence="12">
    <location>
        <position position="170"/>
    </location>
    <ligand>
        <name>a divalent metal cation</name>
        <dbReference type="ChEBI" id="CHEBI:60240"/>
    </ligand>
</feature>
<accession>A0A1G2JML8</accession>
<comment type="similarity">
    <text evidence="5 13">Belongs to the RNase HII family.</text>
</comment>
<evidence type="ECO:0000256" key="4">
    <source>
        <dbReference type="ARBA" id="ARBA00004496"/>
    </source>
</evidence>
<evidence type="ECO:0000256" key="11">
    <source>
        <dbReference type="ARBA" id="ARBA00023211"/>
    </source>
</evidence>
<organism evidence="15 16">
    <name type="scientific">Candidatus Staskawiczbacteria bacterium RIFOXYD1_FULL_32_13</name>
    <dbReference type="NCBI Taxonomy" id="1802234"/>
    <lineage>
        <taxon>Bacteria</taxon>
        <taxon>Candidatus Staskawicziibacteriota</taxon>
    </lineage>
</organism>
<dbReference type="InterPro" id="IPR036397">
    <property type="entry name" value="RNaseH_sf"/>
</dbReference>
<dbReference type="GO" id="GO:0003723">
    <property type="term" value="F:RNA binding"/>
    <property type="evidence" value="ECO:0007669"/>
    <property type="project" value="UniProtKB-UniRule"/>
</dbReference>
<keyword evidence="7 12" id="KW-0540">Nuclease</keyword>
<dbReference type="Proteomes" id="UP000178935">
    <property type="component" value="Unassembled WGS sequence"/>
</dbReference>
<name>A0A1G2JML8_9BACT</name>
<evidence type="ECO:0000256" key="6">
    <source>
        <dbReference type="ARBA" id="ARBA00022490"/>
    </source>
</evidence>
<keyword evidence="11" id="KW-0464">Manganese</keyword>
<protein>
    <recommendedName>
        <fullName evidence="13">Ribonuclease</fullName>
        <ecNumber evidence="13">3.1.26.4</ecNumber>
    </recommendedName>
</protein>
<dbReference type="SUPFAM" id="SSF53098">
    <property type="entry name" value="Ribonuclease H-like"/>
    <property type="match status" value="1"/>
</dbReference>
<evidence type="ECO:0000259" key="14">
    <source>
        <dbReference type="PROSITE" id="PS51975"/>
    </source>
</evidence>
<feature type="binding site" evidence="12">
    <location>
        <position position="24"/>
    </location>
    <ligand>
        <name>a divalent metal cation</name>
        <dbReference type="ChEBI" id="CHEBI:60240"/>
    </ligand>
</feature>
<dbReference type="GO" id="GO:0006298">
    <property type="term" value="P:mismatch repair"/>
    <property type="evidence" value="ECO:0007669"/>
    <property type="project" value="TreeGrafter"/>
</dbReference>
<gene>
    <name evidence="15" type="ORF">A2561_01800</name>
</gene>